<proteinExistence type="inferred from homology"/>
<evidence type="ECO:0000256" key="4">
    <source>
        <dbReference type="ARBA" id="ARBA00022723"/>
    </source>
</evidence>
<evidence type="ECO:0000313" key="9">
    <source>
        <dbReference type="EMBL" id="KAK8859401.1"/>
    </source>
</evidence>
<evidence type="ECO:0000256" key="3">
    <source>
        <dbReference type="ARBA" id="ARBA00022617"/>
    </source>
</evidence>
<organism evidence="9 10">
    <name type="scientific">Apiospora arundinis</name>
    <dbReference type="NCBI Taxonomy" id="335852"/>
    <lineage>
        <taxon>Eukaryota</taxon>
        <taxon>Fungi</taxon>
        <taxon>Dikarya</taxon>
        <taxon>Ascomycota</taxon>
        <taxon>Pezizomycotina</taxon>
        <taxon>Sordariomycetes</taxon>
        <taxon>Xylariomycetidae</taxon>
        <taxon>Amphisphaeriales</taxon>
        <taxon>Apiosporaceae</taxon>
        <taxon>Apiospora</taxon>
    </lineage>
</organism>
<dbReference type="EMBL" id="JAPCWZ010000006">
    <property type="protein sequence ID" value="KAK8859401.1"/>
    <property type="molecule type" value="Genomic_DNA"/>
</dbReference>
<dbReference type="SUPFAM" id="SSF48264">
    <property type="entry name" value="Cytochrome P450"/>
    <property type="match status" value="1"/>
</dbReference>
<evidence type="ECO:0000256" key="2">
    <source>
        <dbReference type="ARBA" id="ARBA00010617"/>
    </source>
</evidence>
<dbReference type="Gene3D" id="1.10.630.10">
    <property type="entry name" value="Cytochrome P450"/>
    <property type="match status" value="1"/>
</dbReference>
<evidence type="ECO:0000313" key="10">
    <source>
        <dbReference type="Proteomes" id="UP001390339"/>
    </source>
</evidence>
<evidence type="ECO:0000256" key="5">
    <source>
        <dbReference type="ARBA" id="ARBA00023002"/>
    </source>
</evidence>
<comment type="similarity">
    <text evidence="2">Belongs to the cytochrome P450 family.</text>
</comment>
<feature type="transmembrane region" description="Helical" evidence="8">
    <location>
        <begin position="12"/>
        <end position="33"/>
    </location>
</feature>
<keyword evidence="3" id="KW-0349">Heme</keyword>
<dbReference type="PANTHER" id="PTHR24305">
    <property type="entry name" value="CYTOCHROME P450"/>
    <property type="match status" value="1"/>
</dbReference>
<dbReference type="InterPro" id="IPR050121">
    <property type="entry name" value="Cytochrome_P450_monoxygenase"/>
</dbReference>
<evidence type="ECO:0000256" key="8">
    <source>
        <dbReference type="SAM" id="Phobius"/>
    </source>
</evidence>
<evidence type="ECO:0000256" key="6">
    <source>
        <dbReference type="ARBA" id="ARBA00023004"/>
    </source>
</evidence>
<keyword evidence="7" id="KW-0503">Monooxygenase</keyword>
<dbReference type="PANTHER" id="PTHR24305:SF29">
    <property type="entry name" value="BENZOATE-PARA-HYDROXYLASE"/>
    <property type="match status" value="1"/>
</dbReference>
<keyword evidence="10" id="KW-1185">Reference proteome</keyword>
<protein>
    <submittedName>
        <fullName evidence="9">Cytochrome P450</fullName>
    </submittedName>
</protein>
<dbReference type="InterPro" id="IPR036396">
    <property type="entry name" value="Cyt_P450_sf"/>
</dbReference>
<name>A0ABR2I8V0_9PEZI</name>
<keyword evidence="8" id="KW-1133">Transmembrane helix</keyword>
<keyword evidence="4" id="KW-0479">Metal-binding</keyword>
<evidence type="ECO:0000256" key="1">
    <source>
        <dbReference type="ARBA" id="ARBA00001971"/>
    </source>
</evidence>
<dbReference type="Proteomes" id="UP001390339">
    <property type="component" value="Unassembled WGS sequence"/>
</dbReference>
<keyword evidence="6" id="KW-0408">Iron</keyword>
<accession>A0ABR2I8V0</accession>
<sequence length="144" mass="16570">MDVSDMSATTLATTVFSATAIYALSRAIYLLYFHPLARFPGPRLAAVSNLWYAYHWFSGRWPWAVERALRDYGSAVRIAPNELAFFTPQAFTDIYLPQHKNMEDFVKTDFQNRGKNLGGLTWEEDPVRHREVARQMAPAFSSRF</sequence>
<evidence type="ECO:0000256" key="7">
    <source>
        <dbReference type="ARBA" id="ARBA00023033"/>
    </source>
</evidence>
<keyword evidence="8" id="KW-0472">Membrane</keyword>
<reference evidence="9 10" key="1">
    <citation type="journal article" date="2024" name="IMA Fungus">
        <title>Apiospora arundinis, a panoply of carbohydrate-active enzymes and secondary metabolites.</title>
        <authorList>
            <person name="Sorensen T."/>
            <person name="Petersen C."/>
            <person name="Muurmann A.T."/>
            <person name="Christiansen J.V."/>
            <person name="Brundto M.L."/>
            <person name="Overgaard C.K."/>
            <person name="Boysen A.T."/>
            <person name="Wollenberg R.D."/>
            <person name="Larsen T.O."/>
            <person name="Sorensen J.L."/>
            <person name="Nielsen K.L."/>
            <person name="Sondergaard T.E."/>
        </authorList>
    </citation>
    <scope>NUCLEOTIDE SEQUENCE [LARGE SCALE GENOMIC DNA]</scope>
    <source>
        <strain evidence="9 10">AAU 773</strain>
    </source>
</reference>
<keyword evidence="5" id="KW-0560">Oxidoreductase</keyword>
<keyword evidence="8" id="KW-0812">Transmembrane</keyword>
<comment type="cofactor">
    <cofactor evidence="1">
        <name>heme</name>
        <dbReference type="ChEBI" id="CHEBI:30413"/>
    </cofactor>
</comment>
<gene>
    <name evidence="9" type="ORF">PGQ11_010135</name>
</gene>
<comment type="caution">
    <text evidence="9">The sequence shown here is derived from an EMBL/GenBank/DDBJ whole genome shotgun (WGS) entry which is preliminary data.</text>
</comment>